<dbReference type="PANTHER" id="PTHR22727:SF13">
    <property type="entry name" value="ENDOSOME_LYSOSOME-ASSOCIATED APOPTOSIS AND AUTOPHAGY REGULATOR 1"/>
    <property type="match status" value="1"/>
</dbReference>
<dbReference type="InterPro" id="IPR039181">
    <property type="entry name" value="Elapor1/2"/>
</dbReference>
<dbReference type="GO" id="GO:0044090">
    <property type="term" value="P:positive regulation of vacuole organization"/>
    <property type="evidence" value="ECO:0007669"/>
    <property type="project" value="TreeGrafter"/>
</dbReference>
<feature type="domain" description="Elapor1/2 galactose binding" evidence="1">
    <location>
        <begin position="19"/>
        <end position="102"/>
    </location>
</feature>
<evidence type="ECO:0000313" key="3">
    <source>
        <dbReference type="RefSeq" id="XP_023382582.1"/>
    </source>
</evidence>
<feature type="non-terminal residue" evidence="3">
    <location>
        <position position="103"/>
    </location>
</feature>
<reference evidence="3" key="1">
    <citation type="submission" date="2025-08" db="UniProtKB">
        <authorList>
            <consortium name="RefSeq"/>
        </authorList>
    </citation>
    <scope>IDENTIFICATION</scope>
    <source>
        <tissue evidence="3">Kidney</tissue>
    </source>
</reference>
<proteinExistence type="predicted"/>
<sequence>MLSGIFNKHCLVSGTFNFYAHRPPQAVMADTENKEVARITFVFETICSVNCELYFMVGVNSRTNTPVETWKGSKGKQSYTYIIEENATMSFTWAFQRTTFHEI</sequence>
<dbReference type="GO" id="GO:0005764">
    <property type="term" value="C:lysosome"/>
    <property type="evidence" value="ECO:0007669"/>
    <property type="project" value="TreeGrafter"/>
</dbReference>
<evidence type="ECO:0000259" key="1">
    <source>
        <dbReference type="Pfam" id="PF23031"/>
    </source>
</evidence>
<organism evidence="2 3">
    <name type="scientific">Pteropus vampyrus</name>
    <name type="common">Large flying fox</name>
    <dbReference type="NCBI Taxonomy" id="132908"/>
    <lineage>
        <taxon>Eukaryota</taxon>
        <taxon>Metazoa</taxon>
        <taxon>Chordata</taxon>
        <taxon>Craniata</taxon>
        <taxon>Vertebrata</taxon>
        <taxon>Euteleostomi</taxon>
        <taxon>Mammalia</taxon>
        <taxon>Eutheria</taxon>
        <taxon>Laurasiatheria</taxon>
        <taxon>Chiroptera</taxon>
        <taxon>Yinpterochiroptera</taxon>
        <taxon>Pteropodoidea</taxon>
        <taxon>Pteropodidae</taxon>
        <taxon>Pteropodinae</taxon>
        <taxon>Pteropus</taxon>
    </lineage>
</organism>
<dbReference type="GO" id="GO:0070062">
    <property type="term" value="C:extracellular exosome"/>
    <property type="evidence" value="ECO:0007669"/>
    <property type="project" value="TreeGrafter"/>
</dbReference>
<dbReference type="GO" id="GO:0005886">
    <property type="term" value="C:plasma membrane"/>
    <property type="evidence" value="ECO:0007669"/>
    <property type="project" value="TreeGrafter"/>
</dbReference>
<keyword evidence="2" id="KW-1185">Reference proteome</keyword>
<dbReference type="OrthoDB" id="439917at2759"/>
<gene>
    <name evidence="3" type="primary">LOC111734890</name>
</gene>
<dbReference type="GeneID" id="111734890"/>
<dbReference type="GO" id="GO:0005802">
    <property type="term" value="C:trans-Golgi network"/>
    <property type="evidence" value="ECO:0007669"/>
    <property type="project" value="TreeGrafter"/>
</dbReference>
<evidence type="ECO:0000313" key="2">
    <source>
        <dbReference type="Proteomes" id="UP000515202"/>
    </source>
</evidence>
<dbReference type="GO" id="GO:0000045">
    <property type="term" value="P:autophagosome assembly"/>
    <property type="evidence" value="ECO:0007669"/>
    <property type="project" value="TreeGrafter"/>
</dbReference>
<accession>A0A6P6C5F9</accession>
<dbReference type="Pfam" id="PF23031">
    <property type="entry name" value="GBD_ELAPOR1"/>
    <property type="match status" value="1"/>
</dbReference>
<dbReference type="PANTHER" id="PTHR22727">
    <property type="entry name" value="PROTEIN CBG13728"/>
    <property type="match status" value="1"/>
</dbReference>
<dbReference type="Proteomes" id="UP000515202">
    <property type="component" value="Unplaced"/>
</dbReference>
<dbReference type="RefSeq" id="XP_023382582.1">
    <property type="nucleotide sequence ID" value="XM_023526814.1"/>
</dbReference>
<dbReference type="AlphaFoldDB" id="A0A6P6C5F9"/>
<dbReference type="KEGG" id="pvp:111734890"/>
<dbReference type="InterPro" id="IPR056608">
    <property type="entry name" value="Elapor1/2_GBD"/>
</dbReference>
<dbReference type="GO" id="GO:0005770">
    <property type="term" value="C:late endosome"/>
    <property type="evidence" value="ECO:0007669"/>
    <property type="project" value="TreeGrafter"/>
</dbReference>
<name>A0A6P6C5F9_PTEVA</name>
<protein>
    <submittedName>
        <fullName evidence="3">UPF0577 protein KIAA1324-like</fullName>
    </submittedName>
</protein>